<keyword evidence="6" id="KW-0418">Kinase</keyword>
<protein>
    <submittedName>
        <fullName evidence="6">Protein kinase</fullName>
    </submittedName>
</protein>
<dbReference type="InterPro" id="IPR001245">
    <property type="entry name" value="Ser-Thr/Tyr_kinase_cat_dom"/>
</dbReference>
<evidence type="ECO:0000313" key="6">
    <source>
        <dbReference type="EMBL" id="OQR92785.1"/>
    </source>
</evidence>
<dbReference type="InterPro" id="IPR000719">
    <property type="entry name" value="Prot_kinase_dom"/>
</dbReference>
<comment type="caution">
    <text evidence="6">The sequence shown here is derived from an EMBL/GenBank/DDBJ whole genome shotgun (WGS) entry which is preliminary data.</text>
</comment>
<keyword evidence="6" id="KW-0808">Transferase</keyword>
<keyword evidence="4" id="KW-0732">Signal</keyword>
<dbReference type="Pfam" id="PF07714">
    <property type="entry name" value="PK_Tyr_Ser-Thr"/>
    <property type="match status" value="1"/>
</dbReference>
<sequence length="1281" mass="140973">MWKRCAFLLWASNGLAITNFSNESSVVWGTVLPSRLPLSVTQTTLTTDCSGVNFTSGDPDTISIHPVNWTVNFPSCIWFPDRRVARGADISAMDSRGSLKYGYLYALRSNVTVDYVKHFPPYASTIILDNLGIKELNSDLTEDHLGRRIIANRVQMVNNSITNISCVRFPDAIDVLYVPSVVNHHAGSSNMDLSYNDLSVLGDLSLSQHVTFLLLGYNRLVSLDDTKFPNSLLHFFPMYNNISSLRHAVFPPALQTLNVEGNQLTNIADVVLPSNLLDLGLSFNQITSIDGVDFPSTLDQLQLAHNNITEIHANFPASLKSLCLAGNKITAFYANTSQFELLSRLKNPNRTQLSYVRRYPPSGKWNFQGPCDIVMSTTATNTTCRNHTSTRMLWDTFPICIVPDTETHAADEPGGGYMHVVGLAAGVLLAVLLLLLASMVVRRRNVAKWYTASAETEAPPTPLHIPNDVRFDPAFFQFKVPASSVERHSVLARGGYGIVYLATIMTSRTQVAMKRVLPTRADDPIVLTDFMAEIRLSASLHHRNIVAFVGITWTTLYNVSAMYEYMPHGDLWQFLKRSPTLAWTADGGVSKQSILKDVVAALVYLHDLRPIVVHRDLKARNVLLDANYVAKLGDFGTSRACADQTMTAEIGTAVLKGIRYSEKADIYSFGVFVSEVDTGKVPYSNVKDCTPTATGVTVAMASANIAMLVVRGELHPTFSPRCPPGILDIARQCLSLDPNDRPNAAQLASWLERLSDVVYSLANNRLQSVDNVALPDTLSELDLSHNQLTTFELRIPPHLTHLSLVGNTLGALYANASQATLLERIATAADFGEVSNVSCVGHVATQVLFGTVPVCLLPDDVPTGLLVRVQGAASTTTSPSLPPVWIALICVSVLLVIAVCGCCIYRRRYLATHKQVWFCEDQPSSVLMLESRPTVGYGLLENDIRFHPSFQSCFVPPNTIVRDRVLARGGFGIVYLATIYPSHKHRHPPLRVAMKRVLPQFATELHRIEDFMLEIALCARLNHPKIVAFVGITWTTLYNVSSLTEYMPLGDVWTLLERSRHEIVLPWNVHPLAPLPFADDKHCLPRLTVSDVTEASTFTEVDPTSPVSKLSILCDMAEALVYLHCLHPSIVHRDLKTKNVLLDANYVAKVGDFGASRTFGDGDLGMTAEVGTVPWIAPEVLKGTQYNEKADIYSFGVAMSEIDLCIVPYSNIPSCTPDTHVSVSMAKSRVALLVTSGELRPSFSPSCPAAILAIARRCLAYHPDDRPSAAELSSWLLHLKP</sequence>
<feature type="transmembrane region" description="Helical" evidence="3">
    <location>
        <begin position="884"/>
        <end position="905"/>
    </location>
</feature>
<dbReference type="Gene3D" id="1.10.510.10">
    <property type="entry name" value="Transferase(Phosphotransferase) domain 1"/>
    <property type="match status" value="3"/>
</dbReference>
<dbReference type="GO" id="GO:0005524">
    <property type="term" value="F:ATP binding"/>
    <property type="evidence" value="ECO:0007669"/>
    <property type="project" value="InterPro"/>
</dbReference>
<accession>A0A1V9Z450</accession>
<keyword evidence="3" id="KW-1133">Transmembrane helix</keyword>
<dbReference type="OrthoDB" id="78670at2759"/>
<keyword evidence="2" id="KW-0677">Repeat</keyword>
<organism evidence="6 7">
    <name type="scientific">Achlya hypogyna</name>
    <name type="common">Oomycete</name>
    <name type="synonym">Protoachlya hypogyna</name>
    <dbReference type="NCBI Taxonomy" id="1202772"/>
    <lineage>
        <taxon>Eukaryota</taxon>
        <taxon>Sar</taxon>
        <taxon>Stramenopiles</taxon>
        <taxon>Oomycota</taxon>
        <taxon>Saprolegniomycetes</taxon>
        <taxon>Saprolegniales</taxon>
        <taxon>Achlyaceae</taxon>
        <taxon>Achlya</taxon>
    </lineage>
</organism>
<feature type="chain" id="PRO_5010728854" evidence="4">
    <location>
        <begin position="17"/>
        <end position="1281"/>
    </location>
</feature>
<evidence type="ECO:0000313" key="7">
    <source>
        <dbReference type="Proteomes" id="UP000243579"/>
    </source>
</evidence>
<dbReference type="SMART" id="SM00364">
    <property type="entry name" value="LRR_BAC"/>
    <property type="match status" value="5"/>
</dbReference>
<feature type="domain" description="Protein kinase" evidence="5">
    <location>
        <begin position="485"/>
        <end position="751"/>
    </location>
</feature>
<keyword evidence="3" id="KW-0812">Transmembrane</keyword>
<evidence type="ECO:0000256" key="4">
    <source>
        <dbReference type="SAM" id="SignalP"/>
    </source>
</evidence>
<feature type="signal peptide" evidence="4">
    <location>
        <begin position="1"/>
        <end position="16"/>
    </location>
</feature>
<keyword evidence="7" id="KW-1185">Reference proteome</keyword>
<name>A0A1V9Z450_ACHHY</name>
<dbReference type="PROSITE" id="PS00108">
    <property type="entry name" value="PROTEIN_KINASE_ST"/>
    <property type="match status" value="2"/>
</dbReference>
<dbReference type="InterPro" id="IPR032675">
    <property type="entry name" value="LRR_dom_sf"/>
</dbReference>
<evidence type="ECO:0000259" key="5">
    <source>
        <dbReference type="PROSITE" id="PS50011"/>
    </source>
</evidence>
<dbReference type="Gene3D" id="3.80.10.10">
    <property type="entry name" value="Ribonuclease Inhibitor"/>
    <property type="match status" value="2"/>
</dbReference>
<dbReference type="SUPFAM" id="SSF56112">
    <property type="entry name" value="Protein kinase-like (PK-like)"/>
    <property type="match status" value="2"/>
</dbReference>
<proteinExistence type="predicted"/>
<feature type="domain" description="Protein kinase" evidence="5">
    <location>
        <begin position="960"/>
        <end position="1276"/>
    </location>
</feature>
<dbReference type="Proteomes" id="UP000243579">
    <property type="component" value="Unassembled WGS sequence"/>
</dbReference>
<dbReference type="PROSITE" id="PS51450">
    <property type="entry name" value="LRR"/>
    <property type="match status" value="1"/>
</dbReference>
<dbReference type="InterPro" id="IPR051681">
    <property type="entry name" value="Ser/Thr_Kinases-Pseudokinases"/>
</dbReference>
<dbReference type="PANTHER" id="PTHR44329">
    <property type="entry name" value="SERINE/THREONINE-PROTEIN KINASE TNNI3K-RELATED"/>
    <property type="match status" value="1"/>
</dbReference>
<evidence type="ECO:0000256" key="2">
    <source>
        <dbReference type="ARBA" id="ARBA00022737"/>
    </source>
</evidence>
<dbReference type="STRING" id="1202772.A0A1V9Z450"/>
<dbReference type="SUPFAM" id="SSF52058">
    <property type="entry name" value="L domain-like"/>
    <property type="match status" value="2"/>
</dbReference>
<evidence type="ECO:0000256" key="3">
    <source>
        <dbReference type="SAM" id="Phobius"/>
    </source>
</evidence>
<keyword evidence="1" id="KW-0433">Leucine-rich repeat</keyword>
<dbReference type="InterPro" id="IPR011009">
    <property type="entry name" value="Kinase-like_dom_sf"/>
</dbReference>
<feature type="transmembrane region" description="Helical" evidence="3">
    <location>
        <begin position="417"/>
        <end position="441"/>
    </location>
</feature>
<dbReference type="SMART" id="SM00220">
    <property type="entry name" value="S_TKc"/>
    <property type="match status" value="2"/>
</dbReference>
<dbReference type="InterPro" id="IPR001611">
    <property type="entry name" value="Leu-rich_rpt"/>
</dbReference>
<gene>
    <name evidence="6" type="ORF">ACHHYP_03216</name>
</gene>
<keyword evidence="3" id="KW-0472">Membrane</keyword>
<dbReference type="Pfam" id="PF00069">
    <property type="entry name" value="Pkinase"/>
    <property type="match status" value="1"/>
</dbReference>
<dbReference type="GO" id="GO:0004674">
    <property type="term" value="F:protein serine/threonine kinase activity"/>
    <property type="evidence" value="ECO:0007669"/>
    <property type="project" value="TreeGrafter"/>
</dbReference>
<dbReference type="InterPro" id="IPR008271">
    <property type="entry name" value="Ser/Thr_kinase_AS"/>
</dbReference>
<dbReference type="EMBL" id="JNBR01000442">
    <property type="protein sequence ID" value="OQR92785.1"/>
    <property type="molecule type" value="Genomic_DNA"/>
</dbReference>
<feature type="transmembrane region" description="Helical" evidence="3">
    <location>
        <begin position="545"/>
        <end position="566"/>
    </location>
</feature>
<evidence type="ECO:0000256" key="1">
    <source>
        <dbReference type="ARBA" id="ARBA00022614"/>
    </source>
</evidence>
<dbReference type="PROSITE" id="PS50011">
    <property type="entry name" value="PROTEIN_KINASE_DOM"/>
    <property type="match status" value="2"/>
</dbReference>
<dbReference type="PANTHER" id="PTHR44329:SF214">
    <property type="entry name" value="PROTEIN KINASE DOMAIN-CONTAINING PROTEIN"/>
    <property type="match status" value="1"/>
</dbReference>
<reference evidence="6 7" key="1">
    <citation type="journal article" date="2014" name="Genome Biol. Evol.">
        <title>The secreted proteins of Achlya hypogyna and Thraustotheca clavata identify the ancestral oomycete secretome and reveal gene acquisitions by horizontal gene transfer.</title>
        <authorList>
            <person name="Misner I."/>
            <person name="Blouin N."/>
            <person name="Leonard G."/>
            <person name="Richards T.A."/>
            <person name="Lane C.E."/>
        </authorList>
    </citation>
    <scope>NUCLEOTIDE SEQUENCE [LARGE SCALE GENOMIC DNA]</scope>
    <source>
        <strain evidence="6 7">ATCC 48635</strain>
    </source>
</reference>